<organism evidence="1 2">
    <name type="scientific">Aldrovandia affinis</name>
    <dbReference type="NCBI Taxonomy" id="143900"/>
    <lineage>
        <taxon>Eukaryota</taxon>
        <taxon>Metazoa</taxon>
        <taxon>Chordata</taxon>
        <taxon>Craniata</taxon>
        <taxon>Vertebrata</taxon>
        <taxon>Euteleostomi</taxon>
        <taxon>Actinopterygii</taxon>
        <taxon>Neopterygii</taxon>
        <taxon>Teleostei</taxon>
        <taxon>Notacanthiformes</taxon>
        <taxon>Halosauridae</taxon>
        <taxon>Aldrovandia</taxon>
    </lineage>
</organism>
<reference evidence="1" key="1">
    <citation type="journal article" date="2023" name="Science">
        <title>Genome structures resolve the early diversification of teleost fishes.</title>
        <authorList>
            <person name="Parey E."/>
            <person name="Louis A."/>
            <person name="Montfort J."/>
            <person name="Bouchez O."/>
            <person name="Roques C."/>
            <person name="Iampietro C."/>
            <person name="Lluch J."/>
            <person name="Castinel A."/>
            <person name="Donnadieu C."/>
            <person name="Desvignes T."/>
            <person name="Floi Bucao C."/>
            <person name="Jouanno E."/>
            <person name="Wen M."/>
            <person name="Mejri S."/>
            <person name="Dirks R."/>
            <person name="Jansen H."/>
            <person name="Henkel C."/>
            <person name="Chen W.J."/>
            <person name="Zahm M."/>
            <person name="Cabau C."/>
            <person name="Klopp C."/>
            <person name="Thompson A.W."/>
            <person name="Robinson-Rechavi M."/>
            <person name="Braasch I."/>
            <person name="Lecointre G."/>
            <person name="Bobe J."/>
            <person name="Postlethwait J.H."/>
            <person name="Berthelot C."/>
            <person name="Roest Crollius H."/>
            <person name="Guiguen Y."/>
        </authorList>
    </citation>
    <scope>NUCLEOTIDE SEQUENCE</scope>
    <source>
        <strain evidence="1">NC1722</strain>
    </source>
</reference>
<keyword evidence="2" id="KW-1185">Reference proteome</keyword>
<dbReference type="AlphaFoldDB" id="A0AAD7SWK5"/>
<dbReference type="Proteomes" id="UP001221898">
    <property type="component" value="Unassembled WGS sequence"/>
</dbReference>
<name>A0AAD7SWK5_9TELE</name>
<protein>
    <submittedName>
        <fullName evidence="1">Uncharacterized protein</fullName>
    </submittedName>
</protein>
<evidence type="ECO:0000313" key="2">
    <source>
        <dbReference type="Proteomes" id="UP001221898"/>
    </source>
</evidence>
<comment type="caution">
    <text evidence="1">The sequence shown here is derived from an EMBL/GenBank/DDBJ whole genome shotgun (WGS) entry which is preliminary data.</text>
</comment>
<proteinExistence type="predicted"/>
<evidence type="ECO:0000313" key="1">
    <source>
        <dbReference type="EMBL" id="KAJ8410015.1"/>
    </source>
</evidence>
<gene>
    <name evidence="1" type="ORF">AAFF_G00210560</name>
</gene>
<sequence length="108" mass="12027">MVLYYQHFIPGCSTIAKPLFALTGGQKRKLKGSRGTGGAGAFRTLTPAGLGSRLVIGLLRTWGLDCFTVRFWLIQILTGRLSSLLTRLWMAWEQCYPRSLLAKTRPDP</sequence>
<dbReference type="EMBL" id="JAINUG010000028">
    <property type="protein sequence ID" value="KAJ8410015.1"/>
    <property type="molecule type" value="Genomic_DNA"/>
</dbReference>
<accession>A0AAD7SWK5</accession>